<dbReference type="OrthoDB" id="25761at2759"/>
<name>A0A9N7N2S3_STRHE</name>
<dbReference type="InterPro" id="IPR039971">
    <property type="entry name" value="CWC24-like"/>
</dbReference>
<dbReference type="EMBL" id="CACSLK010020742">
    <property type="protein sequence ID" value="CAA0820965.1"/>
    <property type="molecule type" value="Genomic_DNA"/>
</dbReference>
<sequence>MDWPDKFLLTNQLVEAVAVPPCWKKLRLVYADSFLPLPNYVCNLFRKPAKGKNIRKRTSTEEGDGEREEEESTIVINKKKQVASDNKLRFSSGSAKTSKESEVDKPKATVFKYQSSREIQVHNDNRATATLETETEFSRDAHAIRERVLKQAEEALKGKNKADGSEKIYKGMHGYTDYKAGFRREHTVASEKASGAMGPLGPRPT</sequence>
<dbReference type="PANTHER" id="PTHR12930">
    <property type="entry name" value="ZINC FINGER PROTEIN 183"/>
    <property type="match status" value="1"/>
</dbReference>
<dbReference type="GO" id="GO:0034247">
    <property type="term" value="P:snoRNA splicing"/>
    <property type="evidence" value="ECO:0007669"/>
    <property type="project" value="TreeGrafter"/>
</dbReference>
<accession>A0A9N7N2S3</accession>
<keyword evidence="3" id="KW-1185">Reference proteome</keyword>
<comment type="caution">
    <text evidence="2">The sequence shown here is derived from an EMBL/GenBank/DDBJ whole genome shotgun (WGS) entry which is preliminary data.</text>
</comment>
<reference evidence="2" key="1">
    <citation type="submission" date="2019-12" db="EMBL/GenBank/DDBJ databases">
        <authorList>
            <person name="Scholes J."/>
        </authorList>
    </citation>
    <scope>NUCLEOTIDE SEQUENCE</scope>
</reference>
<protein>
    <submittedName>
        <fullName evidence="2">Zinc finger CCCH domain-containing protein 1</fullName>
    </submittedName>
</protein>
<evidence type="ECO:0000313" key="3">
    <source>
        <dbReference type="Proteomes" id="UP001153555"/>
    </source>
</evidence>
<dbReference type="AlphaFoldDB" id="A0A9N7N2S3"/>
<evidence type="ECO:0000313" key="2">
    <source>
        <dbReference type="EMBL" id="CAA0820965.1"/>
    </source>
</evidence>
<evidence type="ECO:0000256" key="1">
    <source>
        <dbReference type="SAM" id="MobiDB-lite"/>
    </source>
</evidence>
<proteinExistence type="predicted"/>
<dbReference type="PANTHER" id="PTHR12930:SF0">
    <property type="entry name" value="RING FINGER PROTEIN 113B"/>
    <property type="match status" value="1"/>
</dbReference>
<organism evidence="2 3">
    <name type="scientific">Striga hermonthica</name>
    <name type="common">Purple witchweed</name>
    <name type="synonym">Buchnera hermonthica</name>
    <dbReference type="NCBI Taxonomy" id="68872"/>
    <lineage>
        <taxon>Eukaryota</taxon>
        <taxon>Viridiplantae</taxon>
        <taxon>Streptophyta</taxon>
        <taxon>Embryophyta</taxon>
        <taxon>Tracheophyta</taxon>
        <taxon>Spermatophyta</taxon>
        <taxon>Magnoliopsida</taxon>
        <taxon>eudicotyledons</taxon>
        <taxon>Gunneridae</taxon>
        <taxon>Pentapetalae</taxon>
        <taxon>asterids</taxon>
        <taxon>lamiids</taxon>
        <taxon>Lamiales</taxon>
        <taxon>Orobanchaceae</taxon>
        <taxon>Buchnereae</taxon>
        <taxon>Striga</taxon>
    </lineage>
</organism>
<gene>
    <name evidence="2" type="ORF">SHERM_18967</name>
</gene>
<feature type="region of interest" description="Disordered" evidence="1">
    <location>
        <begin position="52"/>
        <end position="73"/>
    </location>
</feature>
<feature type="compositionally biased region" description="Acidic residues" evidence="1">
    <location>
        <begin position="61"/>
        <end position="72"/>
    </location>
</feature>
<dbReference type="GO" id="GO:0005684">
    <property type="term" value="C:U2-type spliceosomal complex"/>
    <property type="evidence" value="ECO:0007669"/>
    <property type="project" value="TreeGrafter"/>
</dbReference>
<dbReference type="Proteomes" id="UP001153555">
    <property type="component" value="Unassembled WGS sequence"/>
</dbReference>